<accession>A0A0D0Q7E2</accession>
<comment type="caution">
    <text evidence="2">The sequence shown here is derived from an EMBL/GenBank/DDBJ whole genome shotgun (WGS) entry which is preliminary data.</text>
</comment>
<dbReference type="EMBL" id="AONG01000005">
    <property type="protein sequence ID" value="KIQ70359.1"/>
    <property type="molecule type" value="Genomic_DNA"/>
</dbReference>
<dbReference type="SUPFAM" id="SSF55729">
    <property type="entry name" value="Acyl-CoA N-acyltransferases (Nat)"/>
    <property type="match status" value="1"/>
</dbReference>
<dbReference type="Gene3D" id="3.40.630.30">
    <property type="match status" value="1"/>
</dbReference>
<dbReference type="GO" id="GO:0016747">
    <property type="term" value="F:acyltransferase activity, transferring groups other than amino-acyl groups"/>
    <property type="evidence" value="ECO:0007669"/>
    <property type="project" value="InterPro"/>
</dbReference>
<dbReference type="InterPro" id="IPR000182">
    <property type="entry name" value="GNAT_dom"/>
</dbReference>
<sequence>MPAIVAYLEGRMDSAMFPLGNLLDHGLGEDHPFAMTFWLEGEPLACLLGQTAHGVLLPVLDDPGAAVAADIRPPTGILGPTAQVRALESVFSLADAPRTLDHDEVHLSLALADLIVPDGPGVLRPMTEAPEEVLRGWMADYHRVALQTPEHLVHDNVDAWWARATREDTHRVLMDGTTPLAMTGVNARAPRMVQLGGVYTPPDLRGCGHARRAVALDLLAARERGVTGATLFASGAAAVRAYEAVGFRPVGSFTLLLFDGPQHV</sequence>
<keyword evidence="3" id="KW-1185">Reference proteome</keyword>
<dbReference type="STRING" id="1123501.Wenmar_00735"/>
<evidence type="ECO:0000313" key="2">
    <source>
        <dbReference type="EMBL" id="KIQ70359.1"/>
    </source>
</evidence>
<reference evidence="2 3" key="1">
    <citation type="submission" date="2013-01" db="EMBL/GenBank/DDBJ databases">
        <authorList>
            <person name="Fiebig A."/>
            <person name="Goeker M."/>
            <person name="Klenk H.-P.P."/>
        </authorList>
    </citation>
    <scope>NUCLEOTIDE SEQUENCE [LARGE SCALE GENOMIC DNA]</scope>
    <source>
        <strain evidence="2 3">DSM 24838</strain>
    </source>
</reference>
<dbReference type="PROSITE" id="PS51186">
    <property type="entry name" value="GNAT"/>
    <property type="match status" value="1"/>
</dbReference>
<dbReference type="AlphaFoldDB" id="A0A0D0Q7E2"/>
<evidence type="ECO:0000259" key="1">
    <source>
        <dbReference type="PROSITE" id="PS51186"/>
    </source>
</evidence>
<dbReference type="Proteomes" id="UP000035100">
    <property type="component" value="Unassembled WGS sequence"/>
</dbReference>
<dbReference type="InterPro" id="IPR016181">
    <property type="entry name" value="Acyl_CoA_acyltransferase"/>
</dbReference>
<feature type="domain" description="N-acetyltransferase" evidence="1">
    <location>
        <begin position="121"/>
        <end position="264"/>
    </location>
</feature>
<evidence type="ECO:0000313" key="3">
    <source>
        <dbReference type="Proteomes" id="UP000035100"/>
    </source>
</evidence>
<name>A0A0D0Q7E2_9RHOB</name>
<protein>
    <recommendedName>
        <fullName evidence="1">N-acetyltransferase domain-containing protein</fullName>
    </recommendedName>
</protein>
<dbReference type="eggNOG" id="COG3393">
    <property type="taxonomic scope" value="Bacteria"/>
</dbReference>
<dbReference type="Pfam" id="PF00583">
    <property type="entry name" value="Acetyltransf_1"/>
    <property type="match status" value="1"/>
</dbReference>
<organism evidence="2 3">
    <name type="scientific">Wenxinia marina DSM 24838</name>
    <dbReference type="NCBI Taxonomy" id="1123501"/>
    <lineage>
        <taxon>Bacteria</taxon>
        <taxon>Pseudomonadati</taxon>
        <taxon>Pseudomonadota</taxon>
        <taxon>Alphaproteobacteria</taxon>
        <taxon>Rhodobacterales</taxon>
        <taxon>Roseobacteraceae</taxon>
        <taxon>Wenxinia</taxon>
    </lineage>
</organism>
<proteinExistence type="predicted"/>
<gene>
    <name evidence="2" type="ORF">Wenmar_00735</name>
</gene>